<dbReference type="Gene3D" id="1.20.1250.20">
    <property type="entry name" value="MFS general substrate transporter like domains"/>
    <property type="match status" value="2"/>
</dbReference>
<dbReference type="EMBL" id="CP006911">
    <property type="protein sequence ID" value="ALE02780.1"/>
    <property type="molecule type" value="Genomic_DNA"/>
</dbReference>
<evidence type="ECO:0000256" key="4">
    <source>
        <dbReference type="SAM" id="Phobius"/>
    </source>
</evidence>
<gene>
    <name evidence="6" type="ORF">W908_07310</name>
</gene>
<dbReference type="Proteomes" id="UP000068905">
    <property type="component" value="Chromosome"/>
</dbReference>
<feature type="transmembrane region" description="Helical" evidence="4">
    <location>
        <begin position="300"/>
        <end position="323"/>
    </location>
</feature>
<dbReference type="RefSeq" id="WP_053820553.1">
    <property type="nucleotide sequence ID" value="NZ_CP006911.1"/>
</dbReference>
<sequence length="391" mass="42245">MSTQNLKNKNGRLLALIACLLVTFCMGTIHAFSTLIQNIEMQAGVGRMASSFVYSTGLLNVTLAVFFGHVLYRKFSPNVLITLIAILPIIGLLFSNSGSWFGWIIGYGFLFGFSSGLGYGLSLYIVSSITKDKKLGFALGLVTASYAFGAVVFSMLYPMLFKHFGFENGYVMGLGILSCATFVGLFLFITSKVKINSLANMSNKNSSIKPKILKLWTGYFLGVFAGLMIIGHAVPLISSYGGSSIISVTAITLMTLGSGIAGIYAGWLSDKFGCKRPLLTILIVNSFSIFILSITTSINLILIFLILIASIYGAVISIYPTLVSHLVGNNLSAMVYGRVFTAWGAAGLLSPSIAGWLYEQNNNYNSSILLTLIMSIAAVIIIWNIKYSIKH</sequence>
<feature type="domain" description="Major facilitator superfamily (MFS) profile" evidence="5">
    <location>
        <begin position="11"/>
        <end position="390"/>
    </location>
</feature>
<dbReference type="SUPFAM" id="SSF103473">
    <property type="entry name" value="MFS general substrate transporter"/>
    <property type="match status" value="1"/>
</dbReference>
<dbReference type="InterPro" id="IPR036259">
    <property type="entry name" value="MFS_trans_sf"/>
</dbReference>
<dbReference type="InterPro" id="IPR050327">
    <property type="entry name" value="Proton-linked_MCT"/>
</dbReference>
<feature type="transmembrane region" description="Helical" evidence="4">
    <location>
        <begin position="277"/>
        <end position="294"/>
    </location>
</feature>
<keyword evidence="3 4" id="KW-0472">Membrane</keyword>
<keyword evidence="1 4" id="KW-0812">Transmembrane</keyword>
<dbReference type="KEGG" id="tsn:W908_07310"/>
<dbReference type="Pfam" id="PF07690">
    <property type="entry name" value="MFS_1"/>
    <property type="match status" value="1"/>
</dbReference>
<feature type="transmembrane region" description="Helical" evidence="4">
    <location>
        <begin position="364"/>
        <end position="385"/>
    </location>
</feature>
<evidence type="ECO:0000313" key="7">
    <source>
        <dbReference type="Proteomes" id="UP000068905"/>
    </source>
</evidence>
<dbReference type="InterPro" id="IPR020846">
    <property type="entry name" value="MFS_dom"/>
</dbReference>
<feature type="transmembrane region" description="Helical" evidence="4">
    <location>
        <begin position="245"/>
        <end position="265"/>
    </location>
</feature>
<organism evidence="6 7">
    <name type="scientific">Candidatus Pseudothioglobus singularis PS1</name>
    <dbReference type="NCBI Taxonomy" id="1125411"/>
    <lineage>
        <taxon>Bacteria</taxon>
        <taxon>Pseudomonadati</taxon>
        <taxon>Pseudomonadota</taxon>
        <taxon>Gammaproteobacteria</taxon>
        <taxon>Candidatus Pseudothioglobaceae</taxon>
        <taxon>Candidatus Pseudothioglobus</taxon>
    </lineage>
</organism>
<dbReference type="GO" id="GO:0022857">
    <property type="term" value="F:transmembrane transporter activity"/>
    <property type="evidence" value="ECO:0007669"/>
    <property type="project" value="InterPro"/>
</dbReference>
<feature type="transmembrane region" description="Helical" evidence="4">
    <location>
        <begin position="101"/>
        <end position="125"/>
    </location>
</feature>
<evidence type="ECO:0000256" key="2">
    <source>
        <dbReference type="ARBA" id="ARBA00022989"/>
    </source>
</evidence>
<feature type="transmembrane region" description="Helical" evidence="4">
    <location>
        <begin position="212"/>
        <end position="233"/>
    </location>
</feature>
<dbReference type="InterPro" id="IPR011701">
    <property type="entry name" value="MFS"/>
</dbReference>
<evidence type="ECO:0000313" key="6">
    <source>
        <dbReference type="EMBL" id="ALE02780.1"/>
    </source>
</evidence>
<evidence type="ECO:0000256" key="1">
    <source>
        <dbReference type="ARBA" id="ARBA00022692"/>
    </source>
</evidence>
<proteinExistence type="predicted"/>
<keyword evidence="7" id="KW-1185">Reference proteome</keyword>
<feature type="transmembrane region" description="Helical" evidence="4">
    <location>
        <begin position="137"/>
        <end position="157"/>
    </location>
</feature>
<evidence type="ECO:0000259" key="5">
    <source>
        <dbReference type="PROSITE" id="PS50850"/>
    </source>
</evidence>
<reference evidence="6 7" key="1">
    <citation type="journal article" date="2015" name="Genome Announc.">
        <title>Genome Sequence of 'Candidatus Thioglobus singularis' Strain PS1, a Mixotroph from the SUP05 Clade of Marine Gammaproteobacteria.</title>
        <authorList>
            <person name="Marshall K.T."/>
            <person name="Morris R.M."/>
        </authorList>
    </citation>
    <scope>NUCLEOTIDE SEQUENCE [LARGE SCALE GENOMIC DNA]</scope>
    <source>
        <strain evidence="6 7">PS1</strain>
    </source>
</reference>
<evidence type="ECO:0000256" key="3">
    <source>
        <dbReference type="ARBA" id="ARBA00023136"/>
    </source>
</evidence>
<feature type="transmembrane region" description="Helical" evidence="4">
    <location>
        <begin position="12"/>
        <end position="32"/>
    </location>
</feature>
<accession>A0A0M4LH58</accession>
<name>A0A0M4LH58_9GAMM</name>
<dbReference type="PANTHER" id="PTHR11360">
    <property type="entry name" value="MONOCARBOXYLATE TRANSPORTER"/>
    <property type="match status" value="1"/>
</dbReference>
<protein>
    <recommendedName>
        <fullName evidence="5">Major facilitator superfamily (MFS) profile domain-containing protein</fullName>
    </recommendedName>
</protein>
<dbReference type="AlphaFoldDB" id="A0A0M4LH58"/>
<dbReference type="STRING" id="1125411.W908_07310"/>
<feature type="transmembrane region" description="Helical" evidence="4">
    <location>
        <begin position="335"/>
        <end position="358"/>
    </location>
</feature>
<dbReference type="PROSITE" id="PS50850">
    <property type="entry name" value="MFS"/>
    <property type="match status" value="1"/>
</dbReference>
<feature type="transmembrane region" description="Helical" evidence="4">
    <location>
        <begin position="79"/>
        <end position="95"/>
    </location>
</feature>
<feature type="transmembrane region" description="Helical" evidence="4">
    <location>
        <begin position="52"/>
        <end position="72"/>
    </location>
</feature>
<dbReference type="OrthoDB" id="9793415at2"/>
<keyword evidence="2 4" id="KW-1133">Transmembrane helix</keyword>
<feature type="transmembrane region" description="Helical" evidence="4">
    <location>
        <begin position="169"/>
        <end position="191"/>
    </location>
</feature>